<protein>
    <submittedName>
        <fullName evidence="2">Uncharacterized protein</fullName>
    </submittedName>
</protein>
<organism evidence="2">
    <name type="scientific">Fagus sylvatica</name>
    <name type="common">Beechnut</name>
    <dbReference type="NCBI Taxonomy" id="28930"/>
    <lineage>
        <taxon>Eukaryota</taxon>
        <taxon>Viridiplantae</taxon>
        <taxon>Streptophyta</taxon>
        <taxon>Embryophyta</taxon>
        <taxon>Tracheophyta</taxon>
        <taxon>Spermatophyta</taxon>
        <taxon>Magnoliopsida</taxon>
        <taxon>eudicotyledons</taxon>
        <taxon>Gunneridae</taxon>
        <taxon>Pentapetalae</taxon>
        <taxon>rosids</taxon>
        <taxon>fabids</taxon>
        <taxon>Fagales</taxon>
        <taxon>Fagaceae</taxon>
        <taxon>Fagus</taxon>
    </lineage>
</organism>
<feature type="region of interest" description="Disordered" evidence="1">
    <location>
        <begin position="1"/>
        <end position="45"/>
    </location>
</feature>
<name>A0A2N9HKD2_FAGSY</name>
<dbReference type="AlphaFoldDB" id="A0A2N9HKD2"/>
<feature type="compositionally biased region" description="Basic and acidic residues" evidence="1">
    <location>
        <begin position="1"/>
        <end position="11"/>
    </location>
</feature>
<dbReference type="EMBL" id="OIVN01003569">
    <property type="protein sequence ID" value="SPD12203.1"/>
    <property type="molecule type" value="Genomic_DNA"/>
</dbReference>
<accession>A0A2N9HKD2</accession>
<evidence type="ECO:0000313" key="2">
    <source>
        <dbReference type="EMBL" id="SPD12203.1"/>
    </source>
</evidence>
<evidence type="ECO:0000256" key="1">
    <source>
        <dbReference type="SAM" id="MobiDB-lite"/>
    </source>
</evidence>
<gene>
    <name evidence="2" type="ORF">FSB_LOCUS40085</name>
</gene>
<reference evidence="2" key="1">
    <citation type="submission" date="2018-02" db="EMBL/GenBank/DDBJ databases">
        <authorList>
            <person name="Cohen D.B."/>
            <person name="Kent A.D."/>
        </authorList>
    </citation>
    <scope>NUCLEOTIDE SEQUENCE</scope>
</reference>
<feature type="compositionally biased region" description="Acidic residues" evidence="1">
    <location>
        <begin position="36"/>
        <end position="45"/>
    </location>
</feature>
<sequence>MRTHEEDKGEGVEVEDEGTIQQPQVKNVAKIGQGGVEDDDDGDDD</sequence>
<proteinExistence type="predicted"/>